<name>A0A392U7I6_9FABA</name>
<evidence type="ECO:0000313" key="1">
    <source>
        <dbReference type="EMBL" id="MCI68787.1"/>
    </source>
</evidence>
<dbReference type="Proteomes" id="UP000265520">
    <property type="component" value="Unassembled WGS sequence"/>
</dbReference>
<reference evidence="1 2" key="1">
    <citation type="journal article" date="2018" name="Front. Plant Sci.">
        <title>Red Clover (Trifolium pratense) and Zigzag Clover (T. medium) - A Picture of Genomic Similarities and Differences.</title>
        <authorList>
            <person name="Dluhosova J."/>
            <person name="Istvanek J."/>
            <person name="Nedelnik J."/>
            <person name="Repkova J."/>
        </authorList>
    </citation>
    <scope>NUCLEOTIDE SEQUENCE [LARGE SCALE GENOMIC DNA]</scope>
    <source>
        <strain evidence="2">cv. 10/8</strain>
        <tissue evidence="1">Leaf</tissue>
    </source>
</reference>
<keyword evidence="2" id="KW-1185">Reference proteome</keyword>
<comment type="caution">
    <text evidence="1">The sequence shown here is derived from an EMBL/GenBank/DDBJ whole genome shotgun (WGS) entry which is preliminary data.</text>
</comment>
<accession>A0A392U7I6</accession>
<protein>
    <submittedName>
        <fullName evidence="1">Uncharacterized protein</fullName>
    </submittedName>
</protein>
<dbReference type="AlphaFoldDB" id="A0A392U7I6"/>
<evidence type="ECO:0000313" key="2">
    <source>
        <dbReference type="Proteomes" id="UP000265520"/>
    </source>
</evidence>
<organism evidence="1 2">
    <name type="scientific">Trifolium medium</name>
    <dbReference type="NCBI Taxonomy" id="97028"/>
    <lineage>
        <taxon>Eukaryota</taxon>
        <taxon>Viridiplantae</taxon>
        <taxon>Streptophyta</taxon>
        <taxon>Embryophyta</taxon>
        <taxon>Tracheophyta</taxon>
        <taxon>Spermatophyta</taxon>
        <taxon>Magnoliopsida</taxon>
        <taxon>eudicotyledons</taxon>
        <taxon>Gunneridae</taxon>
        <taxon>Pentapetalae</taxon>
        <taxon>rosids</taxon>
        <taxon>fabids</taxon>
        <taxon>Fabales</taxon>
        <taxon>Fabaceae</taxon>
        <taxon>Papilionoideae</taxon>
        <taxon>50 kb inversion clade</taxon>
        <taxon>NPAAA clade</taxon>
        <taxon>Hologalegina</taxon>
        <taxon>IRL clade</taxon>
        <taxon>Trifolieae</taxon>
        <taxon>Trifolium</taxon>
    </lineage>
</organism>
<sequence length="43" mass="4947">MCFRGCAQRLCVCFRGCAQRQCSKACSVRVFQHFNKCNILAMK</sequence>
<feature type="non-terminal residue" evidence="1">
    <location>
        <position position="43"/>
    </location>
</feature>
<dbReference type="EMBL" id="LXQA010742958">
    <property type="protein sequence ID" value="MCI68787.1"/>
    <property type="molecule type" value="Genomic_DNA"/>
</dbReference>
<proteinExistence type="predicted"/>